<dbReference type="InterPro" id="IPR011545">
    <property type="entry name" value="DEAD/DEAH_box_helicase_dom"/>
</dbReference>
<dbReference type="Pfam" id="PF16124">
    <property type="entry name" value="RecQ_Zn_bind"/>
    <property type="match status" value="1"/>
</dbReference>
<keyword evidence="3 9" id="KW-0347">Helicase</keyword>
<evidence type="ECO:0000256" key="1">
    <source>
        <dbReference type="ARBA" id="ARBA00022741"/>
    </source>
</evidence>
<dbReference type="SUPFAM" id="SSF52540">
    <property type="entry name" value="P-loop containing nucleoside triphosphate hydrolases"/>
    <property type="match status" value="1"/>
</dbReference>
<keyword evidence="2 9" id="KW-0378">Hydrolase</keyword>
<evidence type="ECO:0000259" key="8">
    <source>
        <dbReference type="PROSITE" id="PS51194"/>
    </source>
</evidence>
<dbReference type="EMBL" id="JBHSGK010000021">
    <property type="protein sequence ID" value="MFC4737992.1"/>
    <property type="molecule type" value="Genomic_DNA"/>
</dbReference>
<keyword evidence="10" id="KW-1185">Reference proteome</keyword>
<dbReference type="Pfam" id="PF00270">
    <property type="entry name" value="DEAD"/>
    <property type="match status" value="1"/>
</dbReference>
<keyword evidence="4" id="KW-0067">ATP-binding</keyword>
<dbReference type="CDD" id="cd17920">
    <property type="entry name" value="DEXHc_RecQ"/>
    <property type="match status" value="1"/>
</dbReference>
<evidence type="ECO:0000313" key="10">
    <source>
        <dbReference type="Proteomes" id="UP001595896"/>
    </source>
</evidence>
<name>A0ABV9P0X5_9BACI</name>
<evidence type="ECO:0000256" key="2">
    <source>
        <dbReference type="ARBA" id="ARBA00022801"/>
    </source>
</evidence>
<accession>A0ABV9P0X5</accession>
<reference evidence="10" key="1">
    <citation type="journal article" date="2019" name="Int. J. Syst. Evol. Microbiol.">
        <title>The Global Catalogue of Microorganisms (GCM) 10K type strain sequencing project: providing services to taxonomists for standard genome sequencing and annotation.</title>
        <authorList>
            <consortium name="The Broad Institute Genomics Platform"/>
            <consortium name="The Broad Institute Genome Sequencing Center for Infectious Disease"/>
            <person name="Wu L."/>
            <person name="Ma J."/>
        </authorList>
    </citation>
    <scope>NUCLEOTIDE SEQUENCE [LARGE SCALE GENOMIC DNA]</scope>
    <source>
        <strain evidence="10">JCM 12165</strain>
    </source>
</reference>
<evidence type="ECO:0000256" key="5">
    <source>
        <dbReference type="ARBA" id="ARBA00044535"/>
    </source>
</evidence>
<dbReference type="InterPro" id="IPR032284">
    <property type="entry name" value="RecQ_Zn-bd"/>
</dbReference>
<dbReference type="Gene3D" id="3.40.50.300">
    <property type="entry name" value="P-loop containing nucleotide triphosphate hydrolases"/>
    <property type="match status" value="2"/>
</dbReference>
<keyword evidence="1" id="KW-0547">Nucleotide-binding</keyword>
<sequence>MTVTNLLQDTPFDTFRPGQEEVISAILSGRDTLAVLPTGSGKTLCYQLPAGIMPGLTIVVSPLVSLMDDQVTQLKMNGFQRVAALHGNKPPAEKKRIWQKLHLLKLLYVSPEMLAVEKIRSQFKKINVPLLVVDEAHCISQWGHEFRPDYQNLGRFRKELGEPVLLALTATASERVRSDIMSSLNLQNPVIEAHSVNRENIFLAIETQHDPQSRQQRLMELVTSAAKPCIIYTGTRRDAEVWSSLYKGASAYYHGGMHAEDRNSIQGQFLYNEIDVLFATSAFGMGINKPDVRSVIHGYMPPSIEQYVQEIGRAGRDGERAIAYAVLAESDFVLPWHFVEMEIPGQKWLQEELLPASETPGKLEELIEGAPFAEHTTSLLRSHLIKAKAKGSERKRIERLMTHFEQRRRERSQQIQKMTDFVHAPSCFRKQVLAYFEEEPFAADKWCCSNCHPVPKLSSALVKLESTVGWQALLKQKLHVGAEQNET</sequence>
<evidence type="ECO:0000256" key="4">
    <source>
        <dbReference type="ARBA" id="ARBA00022840"/>
    </source>
</evidence>
<dbReference type="PANTHER" id="PTHR13710">
    <property type="entry name" value="DNA HELICASE RECQ FAMILY MEMBER"/>
    <property type="match status" value="1"/>
</dbReference>
<protein>
    <recommendedName>
        <fullName evidence="5">ATP-dependent DNA helicase RecQ</fullName>
    </recommendedName>
    <alternativeName>
        <fullName evidence="6">DNA 3'-5' helicase RecQ</fullName>
    </alternativeName>
</protein>
<dbReference type="RefSeq" id="WP_377910588.1">
    <property type="nucleotide sequence ID" value="NZ_JBHSGK010000021.1"/>
</dbReference>
<dbReference type="NCBIfam" id="TIGR00614">
    <property type="entry name" value="recQ_fam"/>
    <property type="match status" value="1"/>
</dbReference>
<dbReference type="PROSITE" id="PS51194">
    <property type="entry name" value="HELICASE_CTER"/>
    <property type="match status" value="1"/>
</dbReference>
<dbReference type="GO" id="GO:0003678">
    <property type="term" value="F:DNA helicase activity"/>
    <property type="evidence" value="ECO:0007669"/>
    <property type="project" value="UniProtKB-EC"/>
</dbReference>
<dbReference type="InterPro" id="IPR027417">
    <property type="entry name" value="P-loop_NTPase"/>
</dbReference>
<evidence type="ECO:0000256" key="6">
    <source>
        <dbReference type="ARBA" id="ARBA00044550"/>
    </source>
</evidence>
<evidence type="ECO:0000259" key="7">
    <source>
        <dbReference type="PROSITE" id="PS51192"/>
    </source>
</evidence>
<dbReference type="InterPro" id="IPR004589">
    <property type="entry name" value="DNA_helicase_ATP-dep_RecQ"/>
</dbReference>
<dbReference type="PANTHER" id="PTHR13710:SF84">
    <property type="entry name" value="ATP-DEPENDENT DNA HELICASE RECS-RELATED"/>
    <property type="match status" value="1"/>
</dbReference>
<feature type="domain" description="Helicase C-terminal" evidence="8">
    <location>
        <begin position="217"/>
        <end position="367"/>
    </location>
</feature>
<comment type="caution">
    <text evidence="9">The sequence shown here is derived from an EMBL/GenBank/DDBJ whole genome shotgun (WGS) entry which is preliminary data.</text>
</comment>
<evidence type="ECO:0000313" key="9">
    <source>
        <dbReference type="EMBL" id="MFC4737992.1"/>
    </source>
</evidence>
<gene>
    <name evidence="9" type="ORF">ACFO4L_15570</name>
</gene>
<dbReference type="PROSITE" id="PS51192">
    <property type="entry name" value="HELICASE_ATP_BIND_1"/>
    <property type="match status" value="1"/>
</dbReference>
<feature type="domain" description="Helicase ATP-binding" evidence="7">
    <location>
        <begin position="23"/>
        <end position="190"/>
    </location>
</feature>
<evidence type="ECO:0000256" key="3">
    <source>
        <dbReference type="ARBA" id="ARBA00022806"/>
    </source>
</evidence>
<dbReference type="SMART" id="SM00487">
    <property type="entry name" value="DEXDc"/>
    <property type="match status" value="1"/>
</dbReference>
<dbReference type="Pfam" id="PF00271">
    <property type="entry name" value="Helicase_C"/>
    <property type="match status" value="1"/>
</dbReference>
<organism evidence="9 10">
    <name type="scientific">Bacillus daqingensis</name>
    <dbReference type="NCBI Taxonomy" id="872396"/>
    <lineage>
        <taxon>Bacteria</taxon>
        <taxon>Bacillati</taxon>
        <taxon>Bacillota</taxon>
        <taxon>Bacilli</taxon>
        <taxon>Bacillales</taxon>
        <taxon>Bacillaceae</taxon>
        <taxon>Bacillus</taxon>
    </lineage>
</organism>
<dbReference type="InterPro" id="IPR001650">
    <property type="entry name" value="Helicase_C-like"/>
</dbReference>
<dbReference type="GO" id="GO:0016787">
    <property type="term" value="F:hydrolase activity"/>
    <property type="evidence" value="ECO:0007669"/>
    <property type="project" value="UniProtKB-KW"/>
</dbReference>
<dbReference type="InterPro" id="IPR014001">
    <property type="entry name" value="Helicase_ATP-bd"/>
</dbReference>
<dbReference type="Proteomes" id="UP001595896">
    <property type="component" value="Unassembled WGS sequence"/>
</dbReference>
<dbReference type="SMART" id="SM00490">
    <property type="entry name" value="HELICc"/>
    <property type="match status" value="1"/>
</dbReference>
<proteinExistence type="predicted"/>